<dbReference type="PIRSF" id="PIRSF036525">
    <property type="entry name" value="CobF"/>
    <property type="match status" value="1"/>
</dbReference>
<protein>
    <submittedName>
        <fullName evidence="7">Precorrin-6A synthase (Deacetylating)</fullName>
    </submittedName>
</protein>
<dbReference type="NCBIfam" id="TIGR02434">
    <property type="entry name" value="CobF"/>
    <property type="match status" value="1"/>
</dbReference>
<keyword evidence="8" id="KW-1185">Reference proteome</keyword>
<dbReference type="AlphaFoldDB" id="A0A1G6GF12"/>
<organism evidence="7 8">
    <name type="scientific">Raineyella antarctica</name>
    <dbReference type="NCBI Taxonomy" id="1577474"/>
    <lineage>
        <taxon>Bacteria</taxon>
        <taxon>Bacillati</taxon>
        <taxon>Actinomycetota</taxon>
        <taxon>Actinomycetes</taxon>
        <taxon>Propionibacteriales</taxon>
        <taxon>Propionibacteriaceae</taxon>
        <taxon>Raineyella</taxon>
    </lineage>
</organism>
<evidence type="ECO:0000313" key="8">
    <source>
        <dbReference type="Proteomes" id="UP000199086"/>
    </source>
</evidence>
<evidence type="ECO:0000256" key="5">
    <source>
        <dbReference type="ARBA" id="ARBA00022691"/>
    </source>
</evidence>
<dbReference type="GO" id="GO:0032259">
    <property type="term" value="P:methylation"/>
    <property type="evidence" value="ECO:0007669"/>
    <property type="project" value="UniProtKB-KW"/>
</dbReference>
<name>A0A1G6GF12_9ACTN</name>
<dbReference type="OrthoDB" id="9787471at2"/>
<dbReference type="Gene3D" id="3.30.950.10">
    <property type="entry name" value="Methyltransferase, Cobalt-precorrin-4 Transmethylase, Domain 2"/>
    <property type="match status" value="1"/>
</dbReference>
<evidence type="ECO:0000256" key="1">
    <source>
        <dbReference type="ARBA" id="ARBA00004953"/>
    </source>
</evidence>
<dbReference type="PANTHER" id="PTHR43467:SF1">
    <property type="entry name" value="PRECORRIN-6A SYNTHASE [DEACETYLATING]"/>
    <property type="match status" value="1"/>
</dbReference>
<dbReference type="InterPro" id="IPR012797">
    <property type="entry name" value="CobF"/>
</dbReference>
<dbReference type="EMBL" id="FMYF01000002">
    <property type="protein sequence ID" value="SDB80598.1"/>
    <property type="molecule type" value="Genomic_DNA"/>
</dbReference>
<dbReference type="InterPro" id="IPR000878">
    <property type="entry name" value="4pyrrol_Mease"/>
</dbReference>
<dbReference type="GO" id="GO:0043819">
    <property type="term" value="F:precorrin-6A synthase (deacetylating) activity"/>
    <property type="evidence" value="ECO:0007669"/>
    <property type="project" value="InterPro"/>
</dbReference>
<dbReference type="Pfam" id="PF00590">
    <property type="entry name" value="TP_methylase"/>
    <property type="match status" value="1"/>
</dbReference>
<dbReference type="Proteomes" id="UP000199086">
    <property type="component" value="Unassembled WGS sequence"/>
</dbReference>
<evidence type="ECO:0000259" key="6">
    <source>
        <dbReference type="Pfam" id="PF00590"/>
    </source>
</evidence>
<dbReference type="Gene3D" id="3.40.1010.10">
    <property type="entry name" value="Cobalt-precorrin-4 Transmethylase, Domain 1"/>
    <property type="match status" value="1"/>
</dbReference>
<evidence type="ECO:0000256" key="3">
    <source>
        <dbReference type="ARBA" id="ARBA00022603"/>
    </source>
</evidence>
<reference evidence="7 8" key="1">
    <citation type="submission" date="2016-06" db="EMBL/GenBank/DDBJ databases">
        <authorList>
            <person name="Olsen C.W."/>
            <person name="Carey S."/>
            <person name="Hinshaw L."/>
            <person name="Karasin A.I."/>
        </authorList>
    </citation>
    <scope>NUCLEOTIDE SEQUENCE [LARGE SCALE GENOMIC DNA]</scope>
    <source>
        <strain evidence="7 8">LZ-22</strain>
    </source>
</reference>
<dbReference type="CDD" id="cd11643">
    <property type="entry name" value="Precorrin-6A-synthase"/>
    <property type="match status" value="1"/>
</dbReference>
<evidence type="ECO:0000256" key="4">
    <source>
        <dbReference type="ARBA" id="ARBA00022679"/>
    </source>
</evidence>
<dbReference type="InterPro" id="IPR014776">
    <property type="entry name" value="4pyrrole_Mease_sub2"/>
</dbReference>
<evidence type="ECO:0000313" key="7">
    <source>
        <dbReference type="EMBL" id="SDB80598.1"/>
    </source>
</evidence>
<keyword evidence="4" id="KW-0808">Transferase</keyword>
<dbReference type="SUPFAM" id="SSF53790">
    <property type="entry name" value="Tetrapyrrole methylase"/>
    <property type="match status" value="1"/>
</dbReference>
<gene>
    <name evidence="7" type="ORF">GA0111570_102389</name>
</gene>
<proteinExistence type="predicted"/>
<dbReference type="InterPro" id="IPR035996">
    <property type="entry name" value="4pyrrol_Methylase_sf"/>
</dbReference>
<sequence length="256" mass="27955">MISTVQVIGIGTGDPGLVTYEAAAALREVDVFLVADKGDAKADLVEARRALCEHFIGDSHPYRFIEVPDPKRGPDAERDSTAYGAGVRDWHAARVAAYAAIIDQLPEGSTVGFLVWGDPAFYDSTLRIVDALRETSGPFEVRVHPGISAPQLLAARHAIPLNRIGTSIHVTTGRRLVQEYSPDLGDVVVMLDGHLACRDLVDQHPDLTIYWGAYLGGPAEVLRSGRLAEVIDELVALRAELREQHGWVMDTYLLRP</sequence>
<dbReference type="RefSeq" id="WP_092606835.1">
    <property type="nucleotide sequence ID" value="NZ_FMYF01000002.1"/>
</dbReference>
<dbReference type="STRING" id="1577474.GA0111570_102389"/>
<dbReference type="PANTHER" id="PTHR43467">
    <property type="entry name" value="COBALT-PRECORRIN-2 C(20)-METHYLTRANSFERASE"/>
    <property type="match status" value="1"/>
</dbReference>
<keyword evidence="3" id="KW-0489">Methyltransferase</keyword>
<keyword evidence="5" id="KW-0949">S-adenosyl-L-methionine</keyword>
<dbReference type="InterPro" id="IPR014777">
    <property type="entry name" value="4pyrrole_Mease_sub1"/>
</dbReference>
<accession>A0A1G6GF12</accession>
<evidence type="ECO:0000256" key="2">
    <source>
        <dbReference type="ARBA" id="ARBA00022573"/>
    </source>
</evidence>
<keyword evidence="2" id="KW-0169">Cobalamin biosynthesis</keyword>
<comment type="pathway">
    <text evidence="1">Cofactor biosynthesis; adenosylcobalamin biosynthesis.</text>
</comment>
<feature type="domain" description="Tetrapyrrole methylase" evidence="6">
    <location>
        <begin position="5"/>
        <end position="230"/>
    </location>
</feature>
<dbReference type="GO" id="GO:0009236">
    <property type="term" value="P:cobalamin biosynthetic process"/>
    <property type="evidence" value="ECO:0007669"/>
    <property type="project" value="UniProtKB-KW"/>
</dbReference>